<accession>A0ABR3PAV5</accession>
<dbReference type="Proteomes" id="UP001562354">
    <property type="component" value="Unassembled WGS sequence"/>
</dbReference>
<name>A0ABR3PAV5_9PEZI</name>
<proteinExistence type="predicted"/>
<reference evidence="2 3" key="1">
    <citation type="submission" date="2024-07" db="EMBL/GenBank/DDBJ databases">
        <title>Draft sequence of the Neodothiora populina.</title>
        <authorList>
            <person name="Drown D.D."/>
            <person name="Schuette U.S."/>
            <person name="Buechlein A.B."/>
            <person name="Rusch D.R."/>
            <person name="Winton L.W."/>
            <person name="Adams G.A."/>
        </authorList>
    </citation>
    <scope>NUCLEOTIDE SEQUENCE [LARGE SCALE GENOMIC DNA]</scope>
    <source>
        <strain evidence="2 3">CPC 39397</strain>
    </source>
</reference>
<dbReference type="EMBL" id="JBFMKM010000010">
    <property type="protein sequence ID" value="KAL1303234.1"/>
    <property type="molecule type" value="Genomic_DNA"/>
</dbReference>
<dbReference type="InterPro" id="IPR021822">
    <property type="entry name" value="DUF3405"/>
</dbReference>
<dbReference type="RefSeq" id="XP_069199509.1">
    <property type="nucleotide sequence ID" value="XM_069346638.1"/>
</dbReference>
<organism evidence="2 3">
    <name type="scientific">Neodothiora populina</name>
    <dbReference type="NCBI Taxonomy" id="2781224"/>
    <lineage>
        <taxon>Eukaryota</taxon>
        <taxon>Fungi</taxon>
        <taxon>Dikarya</taxon>
        <taxon>Ascomycota</taxon>
        <taxon>Pezizomycotina</taxon>
        <taxon>Dothideomycetes</taxon>
        <taxon>Dothideomycetidae</taxon>
        <taxon>Dothideales</taxon>
        <taxon>Dothioraceae</taxon>
        <taxon>Neodothiora</taxon>
    </lineage>
</organism>
<evidence type="ECO:0000313" key="2">
    <source>
        <dbReference type="EMBL" id="KAL1303234.1"/>
    </source>
</evidence>
<dbReference type="GeneID" id="95980348"/>
<feature type="region of interest" description="Disordered" evidence="1">
    <location>
        <begin position="393"/>
        <end position="412"/>
    </location>
</feature>
<sequence>MNVRGILSSYLFRGRSLVCLAVLTAFTTSLYLLSSTPSHVFEHPPSHKPELEYKQQYLEWQWPRPNFPSSAVPCRGPRGRVLAESEDDQIRPFPAENVTYPEPMMGSYDAFELEKLWFTASGRYGPYGFGEDQESYNRSKVDWKGVRWGALQDSCADANEERLPKLFSFANKTRFVYRDRDQEAEPSPLVDERARIKARRATDKTGKQAIVMRTWSTYPYTEDDLQNLRSLVTEAALDRSAEYAVFLLVDVKNLDAHIHSDAANLTAELEAAVPEEFRDMAVLFDQSLLESWYPDIPEHMPMWQIMQPFQLFAHFYPEFDHYWQLEMDVRTTQHTGDLLDAFHQFSRKQPRKQSRERASWSHMPRFHGTYAEFSQRLNETLQGDAKPWGPIPVGPEISPIGPSPPTPDPRDDNFEWGVGEDADYLTASSLQDVRRLEDWVFKHWHYGFSQHSDDLPWFMSPPAQGRASWNLLNAIHHAQSQQDLRVHSEATLPSFALWHGLKVVGLPIPVFMDPLRDRAEMEFVLNGGGLDRFDDGIAMGPSRYRGESLGFFIRGLSWDWVSPMPDRMMLYWKGEKEVDDDMPGFMAVVDGEVLVPGMLIHPRKTNFYRSD</sequence>
<evidence type="ECO:0000256" key="1">
    <source>
        <dbReference type="SAM" id="MobiDB-lite"/>
    </source>
</evidence>
<dbReference type="Pfam" id="PF11885">
    <property type="entry name" value="DUF3405"/>
    <property type="match status" value="1"/>
</dbReference>
<keyword evidence="3" id="KW-1185">Reference proteome</keyword>
<dbReference type="PANTHER" id="PTHR36205">
    <property type="entry name" value="CHROMOSOME 19, WHOLE GENOME SHOTGUN SEQUENCE"/>
    <property type="match status" value="1"/>
</dbReference>
<protein>
    <submittedName>
        <fullName evidence="2">Uncharacterized protein</fullName>
    </submittedName>
</protein>
<gene>
    <name evidence="2" type="ORF">AAFC00_006649</name>
</gene>
<dbReference type="PANTHER" id="PTHR36205:SF2">
    <property type="entry name" value="MAJOR FACILITATOR SUPERFAMILY TRANSPORTER"/>
    <property type="match status" value="1"/>
</dbReference>
<comment type="caution">
    <text evidence="2">The sequence shown here is derived from an EMBL/GenBank/DDBJ whole genome shotgun (WGS) entry which is preliminary data.</text>
</comment>
<evidence type="ECO:0000313" key="3">
    <source>
        <dbReference type="Proteomes" id="UP001562354"/>
    </source>
</evidence>